<evidence type="ECO:0000313" key="4">
    <source>
        <dbReference type="Proteomes" id="UP000008022"/>
    </source>
</evidence>
<dbReference type="HOGENOM" id="CLU_332720_0_0_1"/>
<dbReference type="eggNOG" id="ENOG502QQ0G">
    <property type="taxonomic scope" value="Eukaryota"/>
</dbReference>
<sequence length="1023" mass="110956">MMDWRRAGSPTYGRRRSPAAGIYSAPASPAHPAAAGAASPVHPLAARNKARAAAALAQAMARPPPPASSRGASEDGYDDDDDVVGGGGGGRYDGGRSPLNGGVYGGRSPMNGGGGVKDKYFGFALPKREKKKSNLETRSLPLFHPFLPAAFLETPKFPPSPNETKSNPRSKRRTRPCPPPSPSPTPMDAAAAAAPRGGSTGRRPTSSSSASSAAAAARAAAAREAMARMEEVMLAHAGAAGEFSIILDAPLPSLHHYRRNPTPDAAARRGGGGRDEVPARLRREGSGHDAAAVDDLNAAARSRRGADRYRDGAGAGRPRADRYYRGGEEEERVEAPVRLVAPRGGARREGARGGGGGDAPPPPVRPASAEGKPAAAVVEEDTALQLLARGRGGRSSSATRRVEEERPSSRRSGRERAGDTGAIKAVEPEKPAAEVEAEVVGRWSRRERDDGGEEVAVSRKPLAAAPVVVDEEVTPLQLLARGARSSSAARRVVQEEPQVVEAVAARPSSRRSRREGNGDAGVKAVVPDAAAEVEPEIAGRWSSRRSEDGSEEAAAVLPKPLAAIVTGARSRSNSPAISRNGVDTGAANRPPSTGRSTFAPPVGVNIRPLQAVEMPNGTPRERRAIYPDPTFAQSTRSRDSHDSSTITEELEMLKDENVNLLEKLGLAEERFRQSEARTRELEKQVANLGDGLSMEVKLMKRREEMLVRKEQEIRKALISKNDKSEEIATLQKQLQSAREKEAAAVQKLQEAESETKSLRTMTHRMILSKEEMEEVVMKRCWLARYWGLAVQYGIYPDISMSKHEYWSSFAPLPFEYVTAAGQRAKDGSLRSGDDLEDTERFVHELTVTAGEGNIETMLSVDKGLQELAFLKVEDAVLIALAHHHRPNVAELVDPDIKSSGDEKFTEAFDLSKEEEEDAWLVYFWRRAKTHNVEDDIAEERLQMWIDRHGQQPTSHDAVDVDMGIRELRRLGIEQLLWELSRREANSTKEEELNSTKEELKNTTTKDEMDTTNEESSDRSKSNS</sequence>
<feature type="compositionally biased region" description="Low complexity" evidence="2">
    <location>
        <begin position="186"/>
        <end position="216"/>
    </location>
</feature>
<reference evidence="4" key="1">
    <citation type="submission" date="2013-06" db="EMBL/GenBank/DDBJ databases">
        <authorList>
            <person name="Zhao Q."/>
        </authorList>
    </citation>
    <scope>NUCLEOTIDE SEQUENCE</scope>
    <source>
        <strain evidence="4">cv. W1943</strain>
    </source>
</reference>
<feature type="region of interest" description="Disordered" evidence="2">
    <location>
        <begin position="1"/>
        <end position="118"/>
    </location>
</feature>
<dbReference type="EnsemblPlants" id="ORUFI11G16160.1">
    <property type="protein sequence ID" value="ORUFI11G16160.1"/>
    <property type="gene ID" value="ORUFI11G16160"/>
</dbReference>
<feature type="compositionally biased region" description="Low complexity" evidence="2">
    <location>
        <begin position="383"/>
        <end position="398"/>
    </location>
</feature>
<dbReference type="Gramene" id="ORUFI11G16160.1">
    <property type="protein sequence ID" value="ORUFI11G16160.1"/>
    <property type="gene ID" value="ORUFI11G16160"/>
</dbReference>
<dbReference type="PANTHER" id="PTHR31762:SF13">
    <property type="entry name" value="OS11G0520500 PROTEIN"/>
    <property type="match status" value="1"/>
</dbReference>
<feature type="region of interest" description="Disordered" evidence="2">
    <location>
        <begin position="257"/>
        <end position="457"/>
    </location>
</feature>
<dbReference type="STRING" id="4529.A0A0E0R922"/>
<feature type="compositionally biased region" description="Basic and acidic residues" evidence="2">
    <location>
        <begin position="318"/>
        <end position="327"/>
    </location>
</feature>
<dbReference type="OMA" id="MMDWRRA"/>
<feature type="compositionally biased region" description="Basic and acidic residues" evidence="2">
    <location>
        <begin position="400"/>
        <end position="418"/>
    </location>
</feature>
<feature type="compositionally biased region" description="Basic and acidic residues" evidence="2">
    <location>
        <begin position="272"/>
        <end position="287"/>
    </location>
</feature>
<feature type="compositionally biased region" description="Pro residues" evidence="2">
    <location>
        <begin position="176"/>
        <end position="185"/>
    </location>
</feature>
<evidence type="ECO:0000313" key="3">
    <source>
        <dbReference type="EnsemblPlants" id="ORUFI11G16160.1"/>
    </source>
</evidence>
<feature type="compositionally biased region" description="Low complexity" evidence="2">
    <location>
        <begin position="524"/>
        <end position="538"/>
    </location>
</feature>
<feature type="compositionally biased region" description="Low complexity" evidence="2">
    <location>
        <begin position="24"/>
        <end position="61"/>
    </location>
</feature>
<feature type="region of interest" description="Disordered" evidence="2">
    <location>
        <begin position="983"/>
        <end position="1023"/>
    </location>
</feature>
<feature type="coiled-coil region" evidence="1">
    <location>
        <begin position="720"/>
        <end position="754"/>
    </location>
</feature>
<feature type="region of interest" description="Disordered" evidence="2">
    <location>
        <begin position="481"/>
        <end position="554"/>
    </location>
</feature>
<evidence type="ECO:0000256" key="1">
    <source>
        <dbReference type="SAM" id="Coils"/>
    </source>
</evidence>
<name>A0A0E0R922_ORYRU</name>
<proteinExistence type="predicted"/>
<keyword evidence="1" id="KW-0175">Coiled coil</keyword>
<dbReference type="InterPro" id="IPR040321">
    <property type="entry name" value="SCD2-like"/>
</dbReference>
<feature type="compositionally biased region" description="Basic and acidic residues" evidence="2">
    <location>
        <begin position="983"/>
        <end position="1008"/>
    </location>
</feature>
<feature type="region of interest" description="Disordered" evidence="2">
    <location>
        <begin position="615"/>
        <end position="645"/>
    </location>
</feature>
<protein>
    <submittedName>
        <fullName evidence="3">Uncharacterized protein</fullName>
    </submittedName>
</protein>
<accession>A0A0E0R922</accession>
<dbReference type="Proteomes" id="UP000008022">
    <property type="component" value="Unassembled WGS sequence"/>
</dbReference>
<dbReference type="GO" id="GO:0000911">
    <property type="term" value="P:cytokinesis by cell plate formation"/>
    <property type="evidence" value="ECO:0007669"/>
    <property type="project" value="InterPro"/>
</dbReference>
<dbReference type="PANTHER" id="PTHR31762">
    <property type="entry name" value="FAS-BINDING FACTOR-LIKE PROTEIN"/>
    <property type="match status" value="1"/>
</dbReference>
<feature type="compositionally biased region" description="Low complexity" evidence="2">
    <location>
        <begin position="289"/>
        <end position="300"/>
    </location>
</feature>
<reference evidence="3" key="2">
    <citation type="submission" date="2015-06" db="UniProtKB">
        <authorList>
            <consortium name="EnsemblPlants"/>
        </authorList>
    </citation>
    <scope>IDENTIFICATION</scope>
</reference>
<evidence type="ECO:0000256" key="2">
    <source>
        <dbReference type="SAM" id="MobiDB-lite"/>
    </source>
</evidence>
<feature type="region of interest" description="Disordered" evidence="2">
    <location>
        <begin position="152"/>
        <end position="216"/>
    </location>
</feature>
<organism evidence="3 4">
    <name type="scientific">Oryza rufipogon</name>
    <name type="common">Brownbeard rice</name>
    <name type="synonym">Asian wild rice</name>
    <dbReference type="NCBI Taxonomy" id="4529"/>
    <lineage>
        <taxon>Eukaryota</taxon>
        <taxon>Viridiplantae</taxon>
        <taxon>Streptophyta</taxon>
        <taxon>Embryophyta</taxon>
        <taxon>Tracheophyta</taxon>
        <taxon>Spermatophyta</taxon>
        <taxon>Magnoliopsida</taxon>
        <taxon>Liliopsida</taxon>
        <taxon>Poales</taxon>
        <taxon>Poaceae</taxon>
        <taxon>BOP clade</taxon>
        <taxon>Oryzoideae</taxon>
        <taxon>Oryzeae</taxon>
        <taxon>Oryzinae</taxon>
        <taxon>Oryza</taxon>
    </lineage>
</organism>
<feature type="region of interest" description="Disordered" evidence="2">
    <location>
        <begin position="567"/>
        <end position="602"/>
    </location>
</feature>
<dbReference type="AlphaFoldDB" id="A0A0E0R922"/>
<keyword evidence="4" id="KW-1185">Reference proteome</keyword>
<feature type="compositionally biased region" description="Low complexity" evidence="2">
    <location>
        <begin position="481"/>
        <end position="507"/>
    </location>
</feature>